<name>A0A0R1ESA0_9LACO</name>
<dbReference type="SMART" id="SM01118">
    <property type="entry name" value="CYTH"/>
    <property type="match status" value="1"/>
</dbReference>
<dbReference type="SUPFAM" id="SSF55154">
    <property type="entry name" value="CYTH-like phosphatases"/>
    <property type="match status" value="1"/>
</dbReference>
<dbReference type="Gene3D" id="2.40.320.10">
    <property type="entry name" value="Hypothetical Protein Pfu-838710-001"/>
    <property type="match status" value="1"/>
</dbReference>
<evidence type="ECO:0000259" key="1">
    <source>
        <dbReference type="PROSITE" id="PS51707"/>
    </source>
</evidence>
<dbReference type="EMBL" id="AZCN01000149">
    <property type="protein sequence ID" value="KRK12181.1"/>
    <property type="molecule type" value="Genomic_DNA"/>
</dbReference>
<dbReference type="CDD" id="cd07762">
    <property type="entry name" value="CYTH-like_Pase_1"/>
    <property type="match status" value="1"/>
</dbReference>
<protein>
    <recommendedName>
        <fullName evidence="1">CYTH domain-containing protein</fullName>
    </recommendedName>
</protein>
<dbReference type="InterPro" id="IPR009195">
    <property type="entry name" value="Uncharacterised_YjbK"/>
</dbReference>
<dbReference type="InterPro" id="IPR033469">
    <property type="entry name" value="CYTH-like_dom_sf"/>
</dbReference>
<dbReference type="Proteomes" id="UP000051181">
    <property type="component" value="Unassembled WGS sequence"/>
</dbReference>
<dbReference type="InterPro" id="IPR023577">
    <property type="entry name" value="CYTH_domain"/>
</dbReference>
<dbReference type="GeneID" id="65917627"/>
<accession>A0A0R1ESA0</accession>
<dbReference type="PIRSF" id="PIRSF012526">
    <property type="entry name" value="CYTH_UCP012526"/>
    <property type="match status" value="1"/>
</dbReference>
<dbReference type="PATRIC" id="fig|913848.6.peg.507"/>
<dbReference type="AlphaFoldDB" id="A0A0R1ESA0"/>
<reference evidence="2 3" key="1">
    <citation type="journal article" date="2015" name="Genome Announc.">
        <title>Expanding the biotechnology potential of lactobacilli through comparative genomics of 213 strains and associated genera.</title>
        <authorList>
            <person name="Sun Z."/>
            <person name="Harris H.M."/>
            <person name="McCann A."/>
            <person name="Guo C."/>
            <person name="Argimon S."/>
            <person name="Zhang W."/>
            <person name="Yang X."/>
            <person name="Jeffery I.B."/>
            <person name="Cooney J.C."/>
            <person name="Kagawa T.F."/>
            <person name="Liu W."/>
            <person name="Song Y."/>
            <person name="Salvetti E."/>
            <person name="Wrobel A."/>
            <person name="Rasinkangas P."/>
            <person name="Parkhill J."/>
            <person name="Rea M.C."/>
            <person name="O'Sullivan O."/>
            <person name="Ritari J."/>
            <person name="Douillard F.P."/>
            <person name="Paul Ross R."/>
            <person name="Yang R."/>
            <person name="Briner A.E."/>
            <person name="Felis G.E."/>
            <person name="de Vos W.M."/>
            <person name="Barrangou R."/>
            <person name="Klaenhammer T.R."/>
            <person name="Caufield P.W."/>
            <person name="Cui Y."/>
            <person name="Zhang H."/>
            <person name="O'Toole P.W."/>
        </authorList>
    </citation>
    <scope>NUCLEOTIDE SEQUENCE [LARGE SCALE GENOMIC DNA]</scope>
    <source>
        <strain evidence="2 3">DSM 20001</strain>
    </source>
</reference>
<sequence length="205" mass="23851">MSQQAEREFKNLLTASEYQRLQQAYSFTIPFKQTNLYFDTATQELKQRGWGLRLRLFKDRAEQTLKVPAHGEHDLWEITDPLPLSVAQQVQIQQPSQVSQYLQKYNIDRTQLQLIGYAQTERQQAILSAGLLVLDRTSYADTTLDHELELEVQDTASTSTTFRNLLNTQQIEPRKTTNKVARAVVHFQNISLENQYANLERMLFD</sequence>
<proteinExistence type="predicted"/>
<dbReference type="eggNOG" id="COG4116">
    <property type="taxonomic scope" value="Bacteria"/>
</dbReference>
<gene>
    <name evidence="2" type="ORF">FD22_GL000495</name>
</gene>
<dbReference type="Pfam" id="PF01928">
    <property type="entry name" value="CYTH"/>
    <property type="match status" value="1"/>
</dbReference>
<dbReference type="PROSITE" id="PS51707">
    <property type="entry name" value="CYTH"/>
    <property type="match status" value="1"/>
</dbReference>
<organism evidence="2 3">
    <name type="scientific">Loigolactobacillus coryniformis subsp. coryniformis KCTC 3167 = DSM 20001</name>
    <dbReference type="NCBI Taxonomy" id="913848"/>
    <lineage>
        <taxon>Bacteria</taxon>
        <taxon>Bacillati</taxon>
        <taxon>Bacillota</taxon>
        <taxon>Bacilli</taxon>
        <taxon>Lactobacillales</taxon>
        <taxon>Lactobacillaceae</taxon>
        <taxon>Loigolactobacillus</taxon>
    </lineage>
</organism>
<evidence type="ECO:0000313" key="2">
    <source>
        <dbReference type="EMBL" id="KRK12181.1"/>
    </source>
</evidence>
<dbReference type="RefSeq" id="WP_010010156.1">
    <property type="nucleotide sequence ID" value="NZ_AZCN01000149.1"/>
</dbReference>
<feature type="domain" description="CYTH" evidence="1">
    <location>
        <begin position="4"/>
        <end position="190"/>
    </location>
</feature>
<evidence type="ECO:0000313" key="3">
    <source>
        <dbReference type="Proteomes" id="UP000051181"/>
    </source>
</evidence>
<comment type="caution">
    <text evidence="2">The sequence shown here is derived from an EMBL/GenBank/DDBJ whole genome shotgun (WGS) entry which is preliminary data.</text>
</comment>